<sequence length="108" mass="12500">MILAYLSQIPCDKWTRSLCPTMRYGYLISNNAESINVVLKHARKLPILPLLEFFRTLIKKYNNTYESVSSVDNATYQVHEFKSGSIVDLRQKTCSCNYWQLIGCLVVM</sequence>
<evidence type="ECO:0000313" key="1">
    <source>
        <dbReference type="EMBL" id="KAJ0228048.1"/>
    </source>
</evidence>
<name>A0A9R1WQW6_LACSA</name>
<accession>A0A9R1WQW6</accession>
<proteinExistence type="predicted"/>
<reference evidence="1 2" key="1">
    <citation type="journal article" date="2017" name="Nat. Commun.">
        <title>Genome assembly with in vitro proximity ligation data and whole-genome triplication in lettuce.</title>
        <authorList>
            <person name="Reyes-Chin-Wo S."/>
            <person name="Wang Z."/>
            <person name="Yang X."/>
            <person name="Kozik A."/>
            <person name="Arikit S."/>
            <person name="Song C."/>
            <person name="Xia L."/>
            <person name="Froenicke L."/>
            <person name="Lavelle D.O."/>
            <person name="Truco M.J."/>
            <person name="Xia R."/>
            <person name="Zhu S."/>
            <person name="Xu C."/>
            <person name="Xu H."/>
            <person name="Xu X."/>
            <person name="Cox K."/>
            <person name="Korf I."/>
            <person name="Meyers B.C."/>
            <person name="Michelmore R.W."/>
        </authorList>
    </citation>
    <scope>NUCLEOTIDE SEQUENCE [LARGE SCALE GENOMIC DNA]</scope>
    <source>
        <strain evidence="2">cv. Salinas</strain>
        <tissue evidence="1">Seedlings</tissue>
    </source>
</reference>
<dbReference type="Proteomes" id="UP000235145">
    <property type="component" value="Unassembled WGS sequence"/>
</dbReference>
<evidence type="ECO:0000313" key="2">
    <source>
        <dbReference type="Proteomes" id="UP000235145"/>
    </source>
</evidence>
<gene>
    <name evidence="1" type="ORF">LSAT_V11C100037810</name>
</gene>
<dbReference type="AlphaFoldDB" id="A0A9R1WQW6"/>
<comment type="caution">
    <text evidence="1">The sequence shown here is derived from an EMBL/GenBank/DDBJ whole genome shotgun (WGS) entry which is preliminary data.</text>
</comment>
<protein>
    <submittedName>
        <fullName evidence="1">Uncharacterized protein</fullName>
    </submittedName>
</protein>
<dbReference type="EMBL" id="NBSK02000001">
    <property type="protein sequence ID" value="KAJ0228048.1"/>
    <property type="molecule type" value="Genomic_DNA"/>
</dbReference>
<keyword evidence="2" id="KW-1185">Reference proteome</keyword>
<organism evidence="1 2">
    <name type="scientific">Lactuca sativa</name>
    <name type="common">Garden lettuce</name>
    <dbReference type="NCBI Taxonomy" id="4236"/>
    <lineage>
        <taxon>Eukaryota</taxon>
        <taxon>Viridiplantae</taxon>
        <taxon>Streptophyta</taxon>
        <taxon>Embryophyta</taxon>
        <taxon>Tracheophyta</taxon>
        <taxon>Spermatophyta</taxon>
        <taxon>Magnoliopsida</taxon>
        <taxon>eudicotyledons</taxon>
        <taxon>Gunneridae</taxon>
        <taxon>Pentapetalae</taxon>
        <taxon>asterids</taxon>
        <taxon>campanulids</taxon>
        <taxon>Asterales</taxon>
        <taxon>Asteraceae</taxon>
        <taxon>Cichorioideae</taxon>
        <taxon>Cichorieae</taxon>
        <taxon>Lactucinae</taxon>
        <taxon>Lactuca</taxon>
    </lineage>
</organism>